<keyword evidence="1" id="KW-1133">Transmembrane helix</keyword>
<evidence type="ECO:0000313" key="2">
    <source>
        <dbReference type="EMBL" id="CEF60102.1"/>
    </source>
</evidence>
<evidence type="ECO:0000313" key="5">
    <source>
        <dbReference type="WormBase" id="SRAE_X000184200"/>
    </source>
</evidence>
<dbReference type="PANTHER" id="PTHR46497">
    <property type="entry name" value="THIOREDOXIN DOMAIN-CONTAINING PROTEIN 11"/>
    <property type="match status" value="1"/>
</dbReference>
<reference evidence="3" key="1">
    <citation type="submission" date="2014-09" db="EMBL/GenBank/DDBJ databases">
        <authorList>
            <person name="Martin A.A."/>
        </authorList>
    </citation>
    <scope>NUCLEOTIDE SEQUENCE</scope>
    <source>
        <strain evidence="3">ED321</strain>
    </source>
</reference>
<gene>
    <name evidence="2 4 5" type="ORF">SRAE_X000184200</name>
</gene>
<evidence type="ECO:0000256" key="1">
    <source>
        <dbReference type="SAM" id="Phobius"/>
    </source>
</evidence>
<protein>
    <submittedName>
        <fullName evidence="2 4">Thioredoxin-like fold domain-containing protein</fullName>
    </submittedName>
</protein>
<dbReference type="Gene3D" id="3.40.30.10">
    <property type="entry name" value="Glutaredoxin"/>
    <property type="match status" value="1"/>
</dbReference>
<dbReference type="InterPro" id="IPR036249">
    <property type="entry name" value="Thioredoxin-like_sf"/>
</dbReference>
<proteinExistence type="predicted"/>
<keyword evidence="3" id="KW-1185">Reference proteome</keyword>
<dbReference type="SUPFAM" id="SSF52833">
    <property type="entry name" value="Thioredoxin-like"/>
    <property type="match status" value="1"/>
</dbReference>
<reference evidence="2" key="2">
    <citation type="submission" date="2014-09" db="EMBL/GenBank/DDBJ databases">
        <authorList>
            <person name="Aslett A.Martin."/>
        </authorList>
    </citation>
    <scope>NUCLEOTIDE SEQUENCE</scope>
    <source>
        <strain evidence="2">ED321 Heterogonic</strain>
    </source>
</reference>
<dbReference type="OMA" id="DFIRQFY"/>
<accession>A0A090MPQ1</accession>
<dbReference type="InterPro" id="IPR052792">
    <property type="entry name" value="Thioredoxin_dom-contain_11"/>
</dbReference>
<dbReference type="WormBase" id="SRAE_X000184200">
    <property type="protein sequence ID" value="SRP00563"/>
    <property type="gene ID" value="WBGene00267419"/>
</dbReference>
<keyword evidence="1" id="KW-0472">Membrane</keyword>
<name>A0A090MPQ1_STRRB</name>
<dbReference type="OrthoDB" id="1910803at2759"/>
<dbReference type="GeneID" id="36384913"/>
<keyword evidence="1" id="KW-0812">Transmembrane</keyword>
<organism evidence="2">
    <name type="scientific">Strongyloides ratti</name>
    <name type="common">Parasitic roundworm</name>
    <dbReference type="NCBI Taxonomy" id="34506"/>
    <lineage>
        <taxon>Eukaryota</taxon>
        <taxon>Metazoa</taxon>
        <taxon>Ecdysozoa</taxon>
        <taxon>Nematoda</taxon>
        <taxon>Chromadorea</taxon>
        <taxon>Rhabditida</taxon>
        <taxon>Tylenchina</taxon>
        <taxon>Panagrolaimomorpha</taxon>
        <taxon>Strongyloidoidea</taxon>
        <taxon>Strongyloididae</taxon>
        <taxon>Strongyloides</taxon>
    </lineage>
</organism>
<feature type="transmembrane region" description="Helical" evidence="1">
    <location>
        <begin position="131"/>
        <end position="148"/>
    </location>
</feature>
<evidence type="ECO:0000313" key="3">
    <source>
        <dbReference type="Proteomes" id="UP000035682"/>
    </source>
</evidence>
<dbReference type="PANTHER" id="PTHR46497:SF1">
    <property type="entry name" value="THIOREDOXIN DOMAIN-CONTAINING PROTEIN 11"/>
    <property type="match status" value="1"/>
</dbReference>
<dbReference type="CTD" id="36384913"/>
<dbReference type="WBParaSite" id="SRAE_X000184200.1">
    <property type="protein sequence ID" value="SRAE_X000184200.1"/>
    <property type="gene ID" value="WBGene00267419"/>
</dbReference>
<reference evidence="4" key="3">
    <citation type="submission" date="2020-12" db="UniProtKB">
        <authorList>
            <consortium name="WormBaseParasite"/>
        </authorList>
    </citation>
    <scope>IDENTIFICATION</scope>
</reference>
<dbReference type="EMBL" id="LN609397">
    <property type="protein sequence ID" value="CEF60102.1"/>
    <property type="molecule type" value="Genomic_DNA"/>
</dbReference>
<evidence type="ECO:0000313" key="4">
    <source>
        <dbReference type="WBParaSite" id="SRAE_X000184200.1"/>
    </source>
</evidence>
<dbReference type="RefSeq" id="XP_024499312.1">
    <property type="nucleotide sequence ID" value="XM_024653529.1"/>
</dbReference>
<dbReference type="AlphaFoldDB" id="A0A090MPQ1"/>
<dbReference type="Proteomes" id="UP000035682">
    <property type="component" value="Unplaced"/>
</dbReference>
<sequence>MNINNRNENKNDNLLNLKLCSVDILSDDKNTSKEKVIDNMSMYENNMSSSLNKEWFENNIEQYACYLSRTIMNESFIEYSNLILNTDNKSQRDKSCGNIQPTECSSTSDSCTENKEHIEDNKILLWKKKDIIMLVSTFFIIILKYLFYNYSLQAHSLITYRKQLTESLFLNTPWIVDYSDGNEASIDKLLLQSEIVIIYYYSPWSKHSIIHGEVYANTGKLFGKYENIKFYAVNCFESKGECRKTFKLYNFPIITAYLNSIKYIQFLNDFTEENLFKWLNHLLHPFNRINDKEQLENYIGKYNSLILGYFPTRSTPFYSEFVFRSYKESEKEDFLENNKFIVTTNNSLVNLIAGNNITSGIVFHFSRNFENNSITKNTFIESISSKQKILSDWITEKISSVTMPVRWINLGTPLYPVKNNEFYDILNSSDVVIQFTKKNPFEWKDTPSIGRFKRVAIKYHNSCYHKIKTFSRNIDNTDYETMCKKNELKKLHFESCCIELKSEKTFCLKNSNATYFDKNLVFCNKIIKLFSPEETKKMCCQMSGYLIKKQTEKSLRREIICKYMNLYAHNFRKNYKKKRFSKNDTIQCYQNESLQFYLAPIKYLDYLKLIWNIPKIDSDELTILISRTNDAIYYVESLEFDIRTFIKMLQNYRTKEKKGILMKKETRKKNMVNSTNVKSIVSKLSMDEFLTITKFTNILLNKSDHVILLSGGNSHGPSMAIMHIFHQLANYFLPFNKLIKFSIVDVTEIDVPYAMKTERIPALYFQSSKNLEISSFYPKELPFTFPNIFAFIISRCQVELKWRIAITSCTKECFINNKIELDKFNSKITDFIQKSQILQKNYNTEELNKVIEIKIMQKKLTTELSKFIDELDKKYILNFQQTIIKWVLYNFKT</sequence>